<dbReference type="SUPFAM" id="SSF53187">
    <property type="entry name" value="Zn-dependent exopeptidases"/>
    <property type="match status" value="1"/>
</dbReference>
<dbReference type="Gene3D" id="3.40.630.10">
    <property type="entry name" value="Zn peptidases"/>
    <property type="match status" value="1"/>
</dbReference>
<name>A0A382BKM3_9ZZZZ</name>
<dbReference type="AlphaFoldDB" id="A0A382BKM3"/>
<feature type="non-terminal residue" evidence="6">
    <location>
        <position position="268"/>
    </location>
</feature>
<evidence type="ECO:0000256" key="3">
    <source>
        <dbReference type="ARBA" id="ARBA00022801"/>
    </source>
</evidence>
<dbReference type="PANTHER" id="PTHR37326:SF1">
    <property type="entry name" value="BLL3975 PROTEIN"/>
    <property type="match status" value="1"/>
</dbReference>
<organism evidence="6">
    <name type="scientific">marine metagenome</name>
    <dbReference type="NCBI Taxonomy" id="408172"/>
    <lineage>
        <taxon>unclassified sequences</taxon>
        <taxon>metagenomes</taxon>
        <taxon>ecological metagenomes</taxon>
    </lineage>
</organism>
<feature type="domain" description="Succinylglutamate desuccinylase/Aspartoacylase catalytic" evidence="5">
    <location>
        <begin position="46"/>
        <end position="229"/>
    </location>
</feature>
<dbReference type="CDD" id="cd06230">
    <property type="entry name" value="M14_ASTE_ASPA_like"/>
    <property type="match status" value="1"/>
</dbReference>
<protein>
    <recommendedName>
        <fullName evidence="5">Succinylglutamate desuccinylase/Aspartoacylase catalytic domain-containing protein</fullName>
    </recommendedName>
</protein>
<gene>
    <name evidence="6" type="ORF">METZ01_LOCUS167240</name>
</gene>
<keyword evidence="3" id="KW-0378">Hydrolase</keyword>
<keyword evidence="4" id="KW-0862">Zinc</keyword>
<accession>A0A382BKM3</accession>
<dbReference type="Pfam" id="PF24827">
    <property type="entry name" value="AstE_AspA_cat"/>
    <property type="match status" value="1"/>
</dbReference>
<evidence type="ECO:0000313" key="6">
    <source>
        <dbReference type="EMBL" id="SVB14386.1"/>
    </source>
</evidence>
<keyword evidence="2" id="KW-0479">Metal-binding</keyword>
<comment type="cofactor">
    <cofactor evidence="1">
        <name>Zn(2+)</name>
        <dbReference type="ChEBI" id="CHEBI:29105"/>
    </cofactor>
</comment>
<proteinExistence type="predicted"/>
<dbReference type="PANTHER" id="PTHR37326">
    <property type="entry name" value="BLL3975 PROTEIN"/>
    <property type="match status" value="1"/>
</dbReference>
<reference evidence="6" key="1">
    <citation type="submission" date="2018-05" db="EMBL/GenBank/DDBJ databases">
        <authorList>
            <person name="Lanie J.A."/>
            <person name="Ng W.-L."/>
            <person name="Kazmierczak K.M."/>
            <person name="Andrzejewski T.M."/>
            <person name="Davidsen T.M."/>
            <person name="Wayne K.J."/>
            <person name="Tettelin H."/>
            <person name="Glass J.I."/>
            <person name="Rusch D."/>
            <person name="Podicherti R."/>
            <person name="Tsui H.-C.T."/>
            <person name="Winkler M.E."/>
        </authorList>
    </citation>
    <scope>NUCLEOTIDE SEQUENCE</scope>
</reference>
<dbReference type="EMBL" id="UINC01030271">
    <property type="protein sequence ID" value="SVB14386.1"/>
    <property type="molecule type" value="Genomic_DNA"/>
</dbReference>
<feature type="non-terminal residue" evidence="6">
    <location>
        <position position="1"/>
    </location>
</feature>
<dbReference type="InterPro" id="IPR055438">
    <property type="entry name" value="AstE_AspA_cat"/>
</dbReference>
<dbReference type="GO" id="GO:0046872">
    <property type="term" value="F:metal ion binding"/>
    <property type="evidence" value="ECO:0007669"/>
    <property type="project" value="UniProtKB-KW"/>
</dbReference>
<sequence>VHLKDLDVSRLPRNTKETVWLEVAQRADDSHWKLPFIYGSTVSPILLVIAAIHGDEYEGVEAIPRIFRKLIPEDLSGTLLMVPICNIPAYETATRNNIIDGKNLARVFPGNAHGTITEKIAYFLTEKLLKPADFLIDLHSGGIAASIPTLIGYIHSNDKRGKRALAGAEAFGSSVIWGHPLPVPPGRSLTVATDLGIPALYTEALGGGLAREEDVRCFTTGILNVMKHLNMIEGEPQLQPVTHHLFGDGDLDNVITAPVAGYFRTEVA</sequence>
<dbReference type="InterPro" id="IPR053138">
    <property type="entry name" value="N-alpha-Ac-DABA_deacetylase"/>
</dbReference>
<evidence type="ECO:0000259" key="5">
    <source>
        <dbReference type="Pfam" id="PF24827"/>
    </source>
</evidence>
<dbReference type="GO" id="GO:0016788">
    <property type="term" value="F:hydrolase activity, acting on ester bonds"/>
    <property type="evidence" value="ECO:0007669"/>
    <property type="project" value="InterPro"/>
</dbReference>
<evidence type="ECO:0000256" key="2">
    <source>
        <dbReference type="ARBA" id="ARBA00022723"/>
    </source>
</evidence>
<evidence type="ECO:0000256" key="4">
    <source>
        <dbReference type="ARBA" id="ARBA00022833"/>
    </source>
</evidence>
<evidence type="ECO:0000256" key="1">
    <source>
        <dbReference type="ARBA" id="ARBA00001947"/>
    </source>
</evidence>